<accession>A0A5B0VRR0</accession>
<dbReference type="GO" id="GO:0006313">
    <property type="term" value="P:DNA transposition"/>
    <property type="evidence" value="ECO:0007669"/>
    <property type="project" value="InterPro"/>
</dbReference>
<dbReference type="GO" id="GO:0004803">
    <property type="term" value="F:transposase activity"/>
    <property type="evidence" value="ECO:0007669"/>
    <property type="project" value="InterPro"/>
</dbReference>
<evidence type="ECO:0000259" key="1">
    <source>
        <dbReference type="Pfam" id="PF01526"/>
    </source>
</evidence>
<name>A0A5B0VRR0_RHITR</name>
<dbReference type="Proteomes" id="UP000323608">
    <property type="component" value="Unassembled WGS sequence"/>
</dbReference>
<protein>
    <submittedName>
        <fullName evidence="2">Tn3 family transposase</fullName>
    </submittedName>
</protein>
<dbReference type="InterPro" id="IPR002513">
    <property type="entry name" value="Tn3_Tnp_DDE_dom"/>
</dbReference>
<dbReference type="Pfam" id="PF01526">
    <property type="entry name" value="DDE_Tnp_Tn3"/>
    <property type="match status" value="1"/>
</dbReference>
<evidence type="ECO:0000313" key="3">
    <source>
        <dbReference type="Proteomes" id="UP000323608"/>
    </source>
</evidence>
<dbReference type="AlphaFoldDB" id="A0A5B0VRR0"/>
<dbReference type="OrthoDB" id="7281829at2"/>
<proteinExistence type="predicted"/>
<reference evidence="2 3" key="1">
    <citation type="submission" date="2019-07" db="EMBL/GenBank/DDBJ databases">
        <title>The Draft Genome Sequence of Rhizobium tropici SARCC-755 Associated with Superior Nodulation on Pigeonpea (Cajanus cajan (L.) Millsp.).</title>
        <authorList>
            <person name="Bopape F.L."/>
            <person name="Hassen A.I."/>
            <person name="Swanevelder Z.H."/>
            <person name="Gwata E.T."/>
        </authorList>
    </citation>
    <scope>NUCLEOTIDE SEQUENCE [LARGE SCALE GENOMIC DNA]</scope>
    <source>
        <strain evidence="2 3">SARCC-755</strain>
    </source>
</reference>
<sequence>MSFALCHLVGFQLVPRLRGLKDRKLYLFPGDTPPESLASLVGEPVNNERIKANWNDILRLVMTTRSGQVRPSTLWPSCPHPRLPLDADPARRRQAYEVLHYFELIVPYREMASWIYFIWNATPKALKATAGEHA</sequence>
<evidence type="ECO:0000313" key="2">
    <source>
        <dbReference type="EMBL" id="KAA1177164.1"/>
    </source>
</evidence>
<feature type="domain" description="Tn3 transposase DDE" evidence="1">
    <location>
        <begin position="2"/>
        <end position="74"/>
    </location>
</feature>
<gene>
    <name evidence="2" type="ORF">FP026_25000</name>
</gene>
<dbReference type="RefSeq" id="WP_149637285.1">
    <property type="nucleotide sequence ID" value="NZ_VNIP01000013.1"/>
</dbReference>
<comment type="caution">
    <text evidence="2">The sequence shown here is derived from an EMBL/GenBank/DDBJ whole genome shotgun (WGS) entry which is preliminary data.</text>
</comment>
<organism evidence="2 3">
    <name type="scientific">Rhizobium tropici</name>
    <dbReference type="NCBI Taxonomy" id="398"/>
    <lineage>
        <taxon>Bacteria</taxon>
        <taxon>Pseudomonadati</taxon>
        <taxon>Pseudomonadota</taxon>
        <taxon>Alphaproteobacteria</taxon>
        <taxon>Hyphomicrobiales</taxon>
        <taxon>Rhizobiaceae</taxon>
        <taxon>Rhizobium/Agrobacterium group</taxon>
        <taxon>Rhizobium</taxon>
    </lineage>
</organism>
<dbReference type="EMBL" id="VNIP01000013">
    <property type="protein sequence ID" value="KAA1177164.1"/>
    <property type="molecule type" value="Genomic_DNA"/>
</dbReference>